<dbReference type="InterPro" id="IPR028082">
    <property type="entry name" value="Peripla_BP_I"/>
</dbReference>
<name>A0ABD4RK13_9CLOT</name>
<dbReference type="Proteomes" id="UP000775179">
    <property type="component" value="Unassembled WGS sequence"/>
</dbReference>
<keyword evidence="2 6" id="KW-0238">DNA-binding</keyword>
<dbReference type="InterPro" id="IPR010982">
    <property type="entry name" value="Lambda_DNA-bd_dom_sf"/>
</dbReference>
<keyword evidence="1" id="KW-0805">Transcription regulation</keyword>
<dbReference type="GeneID" id="66300253"/>
<protein>
    <submittedName>
        <fullName evidence="6">LacI family DNA-binding transcriptional regulator</fullName>
    </submittedName>
</protein>
<dbReference type="SMART" id="SM00354">
    <property type="entry name" value="HTH_LACI"/>
    <property type="match status" value="1"/>
</dbReference>
<evidence type="ECO:0000313" key="7">
    <source>
        <dbReference type="Proteomes" id="UP000775179"/>
    </source>
</evidence>
<dbReference type="AlphaFoldDB" id="A0ABD4RK13"/>
<evidence type="ECO:0000259" key="5">
    <source>
        <dbReference type="PROSITE" id="PS50943"/>
    </source>
</evidence>
<feature type="domain" description="HTH cro/C1-type" evidence="5">
    <location>
        <begin position="2"/>
        <end position="33"/>
    </location>
</feature>
<dbReference type="KEGG" id="cchv:BTM20_00145"/>
<dbReference type="EMBL" id="JAIFTX010000027">
    <property type="protein sequence ID" value="MBX7291541.1"/>
    <property type="molecule type" value="Genomic_DNA"/>
</dbReference>
<evidence type="ECO:0000313" key="6">
    <source>
        <dbReference type="EMBL" id="MBX7291541.1"/>
    </source>
</evidence>
<dbReference type="InterPro" id="IPR001387">
    <property type="entry name" value="Cro/C1-type_HTH"/>
</dbReference>
<dbReference type="SUPFAM" id="SSF47413">
    <property type="entry name" value="lambda repressor-like DNA-binding domains"/>
    <property type="match status" value="1"/>
</dbReference>
<evidence type="ECO:0000256" key="1">
    <source>
        <dbReference type="ARBA" id="ARBA00023015"/>
    </source>
</evidence>
<proteinExistence type="predicted"/>
<dbReference type="GO" id="GO:0003677">
    <property type="term" value="F:DNA binding"/>
    <property type="evidence" value="ECO:0007669"/>
    <property type="project" value="UniProtKB-KW"/>
</dbReference>
<keyword evidence="3" id="KW-0804">Transcription</keyword>
<evidence type="ECO:0000256" key="3">
    <source>
        <dbReference type="ARBA" id="ARBA00023163"/>
    </source>
</evidence>
<dbReference type="InterPro" id="IPR046335">
    <property type="entry name" value="LacI/GalR-like_sensor"/>
</dbReference>
<dbReference type="PANTHER" id="PTHR30146">
    <property type="entry name" value="LACI-RELATED TRANSCRIPTIONAL REPRESSOR"/>
    <property type="match status" value="1"/>
</dbReference>
<gene>
    <name evidence="6" type="ORF">K4H94_11075</name>
</gene>
<dbReference type="PROSITE" id="PS50943">
    <property type="entry name" value="HTH_CROC1"/>
    <property type="match status" value="1"/>
</dbReference>
<feature type="domain" description="HTH lacI-type" evidence="4">
    <location>
        <begin position="3"/>
        <end position="57"/>
    </location>
</feature>
<dbReference type="PRINTS" id="PR00036">
    <property type="entry name" value="HTHLACI"/>
</dbReference>
<dbReference type="RefSeq" id="WP_021876658.1">
    <property type="nucleotide sequence ID" value="NZ_CP018624.1"/>
</dbReference>
<comment type="caution">
    <text evidence="6">The sequence shown here is derived from an EMBL/GenBank/DDBJ whole genome shotgun (WGS) entry which is preliminary data.</text>
</comment>
<organism evidence="6 7">
    <name type="scientific">Clostridium chauvoei</name>
    <dbReference type="NCBI Taxonomy" id="46867"/>
    <lineage>
        <taxon>Bacteria</taxon>
        <taxon>Bacillati</taxon>
        <taxon>Bacillota</taxon>
        <taxon>Clostridia</taxon>
        <taxon>Eubacteriales</taxon>
        <taxon>Clostridiaceae</taxon>
        <taxon>Clostridium</taxon>
    </lineage>
</organism>
<dbReference type="PANTHER" id="PTHR30146:SF109">
    <property type="entry name" value="HTH-TYPE TRANSCRIPTIONAL REGULATOR GALS"/>
    <property type="match status" value="1"/>
</dbReference>
<dbReference type="PROSITE" id="PS50932">
    <property type="entry name" value="HTH_LACI_2"/>
    <property type="match status" value="1"/>
</dbReference>
<evidence type="ECO:0000259" key="4">
    <source>
        <dbReference type="PROSITE" id="PS50932"/>
    </source>
</evidence>
<dbReference type="CDD" id="cd01392">
    <property type="entry name" value="HTH_LacI"/>
    <property type="match status" value="1"/>
</dbReference>
<reference evidence="6 7" key="1">
    <citation type="submission" date="2021-08" db="EMBL/GenBank/DDBJ databases">
        <title>Genome sequence analysis of Clostridium chauvoei strains of European origin and evaluation of typing options for outbreak investigations.</title>
        <authorList>
            <person name="Abdel-Glil M."/>
            <person name="Thomas P."/>
            <person name="Seyboldt C."/>
        </authorList>
    </citation>
    <scope>NUCLEOTIDE SEQUENCE [LARGE SCALE GENOMIC DNA]</scope>
    <source>
        <strain evidence="6 7">S0260-09</strain>
    </source>
</reference>
<sequence>MKITIKDVAKEANVSPSTVSRVLSNSNRISEETKTRVNKAVQKLNYTPNIIARGLANNRTKILAAVLPQSAEGLFENPFFIQAMRGMSIYAQKENYYIMYAFKEDDKDDEVWIRRFIDSNLVDGICLLNSKEDDKCIKYLKEQSVDFVVIGRPEEASDVLWVDNNNVKAMKDLVCHLIKKGHKRIGFMGARGNLNVSIDRLKGYQEALIDNGIKIDSNLIMDLKNFTEEQGYKGAKSLLSIVEPTAIVTTDDLLAFGVQKYLLEKNITTIDLVGFNNSPLSKYQNPPLSSVDINSNKLGYYAAKLLIDKLEGRIDGVSNYIIETELIERESIKK</sequence>
<dbReference type="PROSITE" id="PS00356">
    <property type="entry name" value="HTH_LACI_1"/>
    <property type="match status" value="1"/>
</dbReference>
<dbReference type="CDD" id="cd06294">
    <property type="entry name" value="PBP1_MalR-like"/>
    <property type="match status" value="1"/>
</dbReference>
<evidence type="ECO:0000256" key="2">
    <source>
        <dbReference type="ARBA" id="ARBA00023125"/>
    </source>
</evidence>
<dbReference type="GO" id="GO:0006355">
    <property type="term" value="P:regulation of DNA-templated transcription"/>
    <property type="evidence" value="ECO:0007669"/>
    <property type="project" value="UniProtKB-ARBA"/>
</dbReference>
<dbReference type="Pfam" id="PF13377">
    <property type="entry name" value="Peripla_BP_3"/>
    <property type="match status" value="1"/>
</dbReference>
<dbReference type="SUPFAM" id="SSF53822">
    <property type="entry name" value="Periplasmic binding protein-like I"/>
    <property type="match status" value="1"/>
</dbReference>
<dbReference type="Pfam" id="PF00356">
    <property type="entry name" value="LacI"/>
    <property type="match status" value="1"/>
</dbReference>
<dbReference type="InterPro" id="IPR000843">
    <property type="entry name" value="HTH_LacI"/>
</dbReference>
<accession>A0ABD4RK13</accession>
<dbReference type="Gene3D" id="3.40.50.2300">
    <property type="match status" value="2"/>
</dbReference>
<dbReference type="Gene3D" id="1.10.260.40">
    <property type="entry name" value="lambda repressor-like DNA-binding domains"/>
    <property type="match status" value="1"/>
</dbReference>